<dbReference type="Proteomes" id="UP000006701">
    <property type="component" value="Unassembled WGS sequence"/>
</dbReference>
<dbReference type="KEGG" id="act:ACLA_008970"/>
<dbReference type="eggNOG" id="ENOG502S5QU">
    <property type="taxonomic scope" value="Eukaryota"/>
</dbReference>
<dbReference type="VEuPathDB" id="FungiDB:ACLA_008970"/>
<accession>A1C9Q9</accession>
<name>A1C9Q9_ASPCL</name>
<dbReference type="RefSeq" id="XP_001273903.1">
    <property type="nucleotide sequence ID" value="XM_001273902.1"/>
</dbReference>
<dbReference type="InterPro" id="IPR029069">
    <property type="entry name" value="HotDog_dom_sf"/>
</dbReference>
<dbReference type="EMBL" id="DS027049">
    <property type="protein sequence ID" value="EAW12477.1"/>
    <property type="molecule type" value="Genomic_DNA"/>
</dbReference>
<dbReference type="PANTHER" id="PTHR28152:SF1">
    <property type="entry name" value="HYDROXYACYL-THIOESTER DEHYDRATASE TYPE 2, MITOCHONDRIAL"/>
    <property type="match status" value="1"/>
</dbReference>
<reference evidence="1 2" key="1">
    <citation type="journal article" date="2008" name="PLoS Genet.">
        <title>Genomic islands in the pathogenic filamentous fungus Aspergillus fumigatus.</title>
        <authorList>
            <person name="Fedorova N.D."/>
            <person name="Khaldi N."/>
            <person name="Joardar V.S."/>
            <person name="Maiti R."/>
            <person name="Amedeo P."/>
            <person name="Anderson M.J."/>
            <person name="Crabtree J."/>
            <person name="Silva J.C."/>
            <person name="Badger J.H."/>
            <person name="Albarraq A."/>
            <person name="Angiuoli S."/>
            <person name="Bussey H."/>
            <person name="Bowyer P."/>
            <person name="Cotty P.J."/>
            <person name="Dyer P.S."/>
            <person name="Egan A."/>
            <person name="Galens K."/>
            <person name="Fraser-Liggett C.M."/>
            <person name="Haas B.J."/>
            <person name="Inman J.M."/>
            <person name="Kent R."/>
            <person name="Lemieux S."/>
            <person name="Malavazi I."/>
            <person name="Orvis J."/>
            <person name="Roemer T."/>
            <person name="Ronning C.M."/>
            <person name="Sundaram J.P."/>
            <person name="Sutton G."/>
            <person name="Turner G."/>
            <person name="Venter J.C."/>
            <person name="White O.R."/>
            <person name="Whitty B.R."/>
            <person name="Youngman P."/>
            <person name="Wolfe K.H."/>
            <person name="Goldman G.H."/>
            <person name="Wortman J.R."/>
            <person name="Jiang B."/>
            <person name="Denning D.W."/>
            <person name="Nierman W.C."/>
        </authorList>
    </citation>
    <scope>NUCLEOTIDE SEQUENCE [LARGE SCALE GENOMIC DNA]</scope>
    <source>
        <strain evidence="2">ATCC 1007 / CBS 513.65 / DSM 816 / NCTC 3887 / NRRL 1</strain>
    </source>
</reference>
<dbReference type="InterPro" id="IPR052741">
    <property type="entry name" value="Mitochondrial_HTD2"/>
</dbReference>
<sequence>MKTHISQCISLSGRTFPFTVLRTYSSCSTALRQELTSRRLPWTYDYLHPQPSHLLDLSLLDLVPSPGQLPIDYATLPSIERPVPMKPGHHLVYFPPQVTLSQLLPDGTDTLHYPGEPFNKRLWVGGRVRFPIPRIPRLDGSRAVCIETIRDVSVKGPNDQEKIFVNIERRVGTVEEGESESDIKQRIYRQDESDIGQSSVIENRTLVFMREKAPEQLQIDKQNWGSNRRRIKAPLNPEFRHTMKPTKALLFRFSALTFNAHSIHLEETYTRNIEGHPNLLVHGPLTLTLLLTVLQTQLMKSGRDICEIEYRNIAPLFVDEDLTICGKPKSGNETGTWDVWIESPNGGLAVKGVVQTCLRKNS</sequence>
<dbReference type="Gene3D" id="3.10.129.10">
    <property type="entry name" value="Hotdog Thioesterase"/>
    <property type="match status" value="1"/>
</dbReference>
<dbReference type="HOGENOM" id="CLU_028690_1_0_1"/>
<dbReference type="GeneID" id="4706254"/>
<proteinExistence type="predicted"/>
<dbReference type="AlphaFoldDB" id="A1C9Q9"/>
<evidence type="ECO:0000313" key="2">
    <source>
        <dbReference type="Proteomes" id="UP000006701"/>
    </source>
</evidence>
<dbReference type="SUPFAM" id="SSF54637">
    <property type="entry name" value="Thioesterase/thiol ester dehydrase-isomerase"/>
    <property type="match status" value="1"/>
</dbReference>
<dbReference type="PANTHER" id="PTHR28152">
    <property type="entry name" value="HYDROXYACYL-THIOESTER DEHYDRATASE TYPE 2, MITOCHONDRIAL"/>
    <property type="match status" value="1"/>
</dbReference>
<dbReference type="OrthoDB" id="19102at2759"/>
<protein>
    <submittedName>
        <fullName evidence="1">Uncharacterized protein</fullName>
    </submittedName>
</protein>
<dbReference type="GO" id="GO:0019171">
    <property type="term" value="F:(3R)-hydroxyacyl-[acyl-carrier-protein] dehydratase activity"/>
    <property type="evidence" value="ECO:0007669"/>
    <property type="project" value="TreeGrafter"/>
</dbReference>
<dbReference type="STRING" id="344612.A1C9Q9"/>
<organism evidence="1 2">
    <name type="scientific">Aspergillus clavatus (strain ATCC 1007 / CBS 513.65 / DSM 816 / NCTC 3887 / NRRL 1 / QM 1276 / 107)</name>
    <dbReference type="NCBI Taxonomy" id="344612"/>
    <lineage>
        <taxon>Eukaryota</taxon>
        <taxon>Fungi</taxon>
        <taxon>Dikarya</taxon>
        <taxon>Ascomycota</taxon>
        <taxon>Pezizomycotina</taxon>
        <taxon>Eurotiomycetes</taxon>
        <taxon>Eurotiomycetidae</taxon>
        <taxon>Eurotiales</taxon>
        <taxon>Aspergillaceae</taxon>
        <taxon>Aspergillus</taxon>
        <taxon>Aspergillus subgen. Fumigati</taxon>
    </lineage>
</organism>
<dbReference type="OMA" id="WDIEERR"/>
<dbReference type="GO" id="GO:0005739">
    <property type="term" value="C:mitochondrion"/>
    <property type="evidence" value="ECO:0007669"/>
    <property type="project" value="TreeGrafter"/>
</dbReference>
<keyword evidence="2" id="KW-1185">Reference proteome</keyword>
<evidence type="ECO:0000313" key="1">
    <source>
        <dbReference type="EMBL" id="EAW12477.1"/>
    </source>
</evidence>
<gene>
    <name evidence="1" type="ORF">ACLA_008970</name>
</gene>